<protein>
    <submittedName>
        <fullName evidence="2">Uncharacterized protein</fullName>
    </submittedName>
</protein>
<feature type="compositionally biased region" description="Basic and acidic residues" evidence="1">
    <location>
        <begin position="1"/>
        <end position="13"/>
    </location>
</feature>
<dbReference type="Proteomes" id="UP000765509">
    <property type="component" value="Unassembled WGS sequence"/>
</dbReference>
<feature type="region of interest" description="Disordered" evidence="1">
    <location>
        <begin position="1"/>
        <end position="60"/>
    </location>
</feature>
<accession>A0A9Q3DHL4</accession>
<evidence type="ECO:0000313" key="2">
    <source>
        <dbReference type="EMBL" id="MBW0501843.1"/>
    </source>
</evidence>
<organism evidence="2 3">
    <name type="scientific">Austropuccinia psidii MF-1</name>
    <dbReference type="NCBI Taxonomy" id="1389203"/>
    <lineage>
        <taxon>Eukaryota</taxon>
        <taxon>Fungi</taxon>
        <taxon>Dikarya</taxon>
        <taxon>Basidiomycota</taxon>
        <taxon>Pucciniomycotina</taxon>
        <taxon>Pucciniomycetes</taxon>
        <taxon>Pucciniales</taxon>
        <taxon>Sphaerophragmiaceae</taxon>
        <taxon>Austropuccinia</taxon>
    </lineage>
</organism>
<comment type="caution">
    <text evidence="2">The sequence shown here is derived from an EMBL/GenBank/DDBJ whole genome shotgun (WGS) entry which is preliminary data.</text>
</comment>
<sequence>MEGEAPSRKEGRGPRRSNSFSGVVGGFPGTSRTIFKGPCEDGTGGSTIDQSDQPVSHQSEPSLLAISQQITQIMGNLQAASSSESSRPPAFKTPSMKAPE</sequence>
<feature type="compositionally biased region" description="Polar residues" evidence="1">
    <location>
        <begin position="46"/>
        <end position="60"/>
    </location>
</feature>
<reference evidence="2" key="1">
    <citation type="submission" date="2021-03" db="EMBL/GenBank/DDBJ databases">
        <title>Draft genome sequence of rust myrtle Austropuccinia psidii MF-1, a brazilian biotype.</title>
        <authorList>
            <person name="Quecine M.C."/>
            <person name="Pachon D.M.R."/>
            <person name="Bonatelli M.L."/>
            <person name="Correr F.H."/>
            <person name="Franceschini L.M."/>
            <person name="Leite T.F."/>
            <person name="Margarido G.R.A."/>
            <person name="Almeida C.A."/>
            <person name="Ferrarezi J.A."/>
            <person name="Labate C.A."/>
        </authorList>
    </citation>
    <scope>NUCLEOTIDE SEQUENCE</scope>
    <source>
        <strain evidence="2">MF-1</strain>
    </source>
</reference>
<dbReference type="AlphaFoldDB" id="A0A9Q3DHL4"/>
<feature type="region of interest" description="Disordered" evidence="1">
    <location>
        <begin position="76"/>
        <end position="100"/>
    </location>
</feature>
<gene>
    <name evidence="2" type="ORF">O181_041558</name>
</gene>
<name>A0A9Q3DHL4_9BASI</name>
<proteinExistence type="predicted"/>
<evidence type="ECO:0000313" key="3">
    <source>
        <dbReference type="Proteomes" id="UP000765509"/>
    </source>
</evidence>
<keyword evidence="3" id="KW-1185">Reference proteome</keyword>
<evidence type="ECO:0000256" key="1">
    <source>
        <dbReference type="SAM" id="MobiDB-lite"/>
    </source>
</evidence>
<dbReference type="EMBL" id="AVOT02016522">
    <property type="protein sequence ID" value="MBW0501843.1"/>
    <property type="molecule type" value="Genomic_DNA"/>
</dbReference>